<proteinExistence type="predicted"/>
<dbReference type="PANTHER" id="PTHR33657">
    <property type="entry name" value="DOMAIN PROTEIN, PUTATIVE (AFU_ORTHOLOGUE AFUA_5G00600)-RELATED"/>
    <property type="match status" value="1"/>
</dbReference>
<keyword evidence="1" id="KW-0732">Signal</keyword>
<feature type="signal peptide" evidence="1">
    <location>
        <begin position="1"/>
        <end position="22"/>
    </location>
</feature>
<evidence type="ECO:0000313" key="3">
    <source>
        <dbReference type="Proteomes" id="UP001139474"/>
    </source>
</evidence>
<keyword evidence="3" id="KW-1185">Reference proteome</keyword>
<accession>A0A9X2FZD0</accession>
<dbReference type="InterPro" id="IPR008701">
    <property type="entry name" value="NPP1"/>
</dbReference>
<dbReference type="AlphaFoldDB" id="A0A9X2FZD0"/>
<comment type="caution">
    <text evidence="2">The sequence shown here is derived from an EMBL/GenBank/DDBJ whole genome shotgun (WGS) entry which is preliminary data.</text>
</comment>
<reference evidence="2" key="1">
    <citation type="submission" date="2022-06" db="EMBL/GenBank/DDBJ databases">
        <title>Idiomarina rhizosphaerae M1R2S28.</title>
        <authorList>
            <person name="Sun J.-Q."/>
            <person name="Li L.-F."/>
        </authorList>
    </citation>
    <scope>NUCLEOTIDE SEQUENCE</scope>
    <source>
        <strain evidence="2">M1R2S28</strain>
    </source>
</reference>
<evidence type="ECO:0000256" key="1">
    <source>
        <dbReference type="SAM" id="SignalP"/>
    </source>
</evidence>
<dbReference type="RefSeq" id="WP_253617454.1">
    <property type="nucleotide sequence ID" value="NZ_JAMZDE010000001.1"/>
</dbReference>
<organism evidence="2 3">
    <name type="scientific">Idiomarina rhizosphaerae</name>
    <dbReference type="NCBI Taxonomy" id="2961572"/>
    <lineage>
        <taxon>Bacteria</taxon>
        <taxon>Pseudomonadati</taxon>
        <taxon>Pseudomonadota</taxon>
        <taxon>Gammaproteobacteria</taxon>
        <taxon>Alteromonadales</taxon>
        <taxon>Idiomarinaceae</taxon>
        <taxon>Idiomarina</taxon>
    </lineage>
</organism>
<dbReference type="PANTHER" id="PTHR33657:SF6">
    <property type="entry name" value="SECRETED PROTEIN"/>
    <property type="match status" value="1"/>
</dbReference>
<dbReference type="Pfam" id="PF05630">
    <property type="entry name" value="NPP1"/>
    <property type="match status" value="1"/>
</dbReference>
<gene>
    <name evidence="2" type="ORF">NJR55_02255</name>
</gene>
<dbReference type="Proteomes" id="UP001139474">
    <property type="component" value="Unassembled WGS sequence"/>
</dbReference>
<sequence length="254" mass="27779">MKYLTGICLALSTITVANIANADTFLALDPALPKSVDAESIAPVFDFDTDGCLPSAGISRTGEKNGGLKPSGDLAGDCRDANFLETSNTVHRYTCKSTTEGSFCGHIYSLYFQKDQLFNLIESGHRHDWEFAIVYTKDGVATHVSYSSHGDIFTAAYQQVPAVGGKAKFVYHKDGITTHVLRFAKANEPAENEYGQFVTPPIISWFEMYGDGVSNSQLRQYFNTYNYGSANVPVSDGNFLNNLNEGKPNGYPSF</sequence>
<evidence type="ECO:0000313" key="2">
    <source>
        <dbReference type="EMBL" id="MCP1338406.1"/>
    </source>
</evidence>
<dbReference type="PIRSF" id="PIRSF029958">
    <property type="entry name" value="Necrosis-inducing_protein"/>
    <property type="match status" value="1"/>
</dbReference>
<name>A0A9X2FZD0_9GAMM</name>
<protein>
    <submittedName>
        <fullName evidence="2">NPP1 family protein</fullName>
    </submittedName>
</protein>
<dbReference type="EMBL" id="JAMZDE010000001">
    <property type="protein sequence ID" value="MCP1338406.1"/>
    <property type="molecule type" value="Genomic_DNA"/>
</dbReference>
<feature type="chain" id="PRO_5040983106" evidence="1">
    <location>
        <begin position="23"/>
        <end position="254"/>
    </location>
</feature>